<dbReference type="InterPro" id="IPR010982">
    <property type="entry name" value="Lambda_DNA-bd_dom_sf"/>
</dbReference>
<dbReference type="CDD" id="cd00093">
    <property type="entry name" value="HTH_XRE"/>
    <property type="match status" value="1"/>
</dbReference>
<dbReference type="PATRIC" id="fig|626887.3.peg.352"/>
<evidence type="ECO:0000313" key="3">
    <source>
        <dbReference type="Proteomes" id="UP000013165"/>
    </source>
</evidence>
<evidence type="ECO:0000313" key="2">
    <source>
        <dbReference type="EMBL" id="ENO16912.1"/>
    </source>
</evidence>
<protein>
    <submittedName>
        <fullName evidence="2">XRE family transcriptional regulator</fullName>
    </submittedName>
</protein>
<gene>
    <name evidence="2" type="ORF">J057_01870</name>
</gene>
<dbReference type="Gene3D" id="1.10.260.40">
    <property type="entry name" value="lambda repressor-like DNA-binding domains"/>
    <property type="match status" value="1"/>
</dbReference>
<proteinExistence type="predicted"/>
<dbReference type="SUPFAM" id="SSF47413">
    <property type="entry name" value="lambda repressor-like DNA-binding domains"/>
    <property type="match status" value="1"/>
</dbReference>
<dbReference type="STRING" id="626887.J057_01870"/>
<feature type="domain" description="HTH cro/C1-type" evidence="1">
    <location>
        <begin position="13"/>
        <end position="44"/>
    </location>
</feature>
<dbReference type="RefSeq" id="WP_004582919.1">
    <property type="nucleotide sequence ID" value="NZ_AP028878.1"/>
</dbReference>
<dbReference type="Proteomes" id="UP000013165">
    <property type="component" value="Unassembled WGS sequence"/>
</dbReference>
<dbReference type="OrthoDB" id="21915at2"/>
<accession>N6X0D9</accession>
<name>N6X0D9_9GAMM</name>
<keyword evidence="3" id="KW-1185">Reference proteome</keyword>
<dbReference type="HOGENOM" id="CLU_2070286_0_0_6"/>
<dbReference type="InterPro" id="IPR001387">
    <property type="entry name" value="Cro/C1-type_HTH"/>
</dbReference>
<dbReference type="Pfam" id="PF01381">
    <property type="entry name" value="HTH_3"/>
    <property type="match status" value="1"/>
</dbReference>
<organism evidence="2 3">
    <name type="scientific">Marinobacter nanhaiticus D15-8W</name>
    <dbReference type="NCBI Taxonomy" id="626887"/>
    <lineage>
        <taxon>Bacteria</taxon>
        <taxon>Pseudomonadati</taxon>
        <taxon>Pseudomonadota</taxon>
        <taxon>Gammaproteobacteria</taxon>
        <taxon>Pseudomonadales</taxon>
        <taxon>Marinobacteraceae</taxon>
        <taxon>Marinobacter</taxon>
    </lineage>
</organism>
<reference evidence="2 3" key="1">
    <citation type="journal article" date="2013" name="Genome Announc.">
        <title>Genome Sequence of the Polycyclic Aromatic Hydrocarbon-Degrading Bacterium Strain Marinobacter nanhaiticus D15-8WT.</title>
        <authorList>
            <person name="Cui Z."/>
            <person name="Gao W."/>
            <person name="Li Q."/>
            <person name="Xu G."/>
            <person name="Zheng L."/>
        </authorList>
    </citation>
    <scope>NUCLEOTIDE SEQUENCE [LARGE SCALE GENOMIC DNA]</scope>
    <source>
        <strain evidence="2 3">D15-8W</strain>
    </source>
</reference>
<dbReference type="PROSITE" id="PS50943">
    <property type="entry name" value="HTH_CROC1"/>
    <property type="match status" value="1"/>
</dbReference>
<dbReference type="GO" id="GO:0003677">
    <property type="term" value="F:DNA binding"/>
    <property type="evidence" value="ECO:0007669"/>
    <property type="project" value="InterPro"/>
</dbReference>
<sequence>MNVPVEEVVGDNVRRARMGKGWSQRKLAEVADVSQRVISNIEQGGGAGSSAIKYVDMVAQGLGAPTFMLFRKDMPLDATVVQRTLTVLKQFEKLSERNQLKVLDIMADYGQLSENQNL</sequence>
<evidence type="ECO:0000259" key="1">
    <source>
        <dbReference type="PROSITE" id="PS50943"/>
    </source>
</evidence>
<dbReference type="EMBL" id="APLQ01000009">
    <property type="protein sequence ID" value="ENO16912.1"/>
    <property type="molecule type" value="Genomic_DNA"/>
</dbReference>
<comment type="caution">
    <text evidence="2">The sequence shown here is derived from an EMBL/GenBank/DDBJ whole genome shotgun (WGS) entry which is preliminary data.</text>
</comment>
<dbReference type="SMART" id="SM00530">
    <property type="entry name" value="HTH_XRE"/>
    <property type="match status" value="1"/>
</dbReference>
<dbReference type="AlphaFoldDB" id="N6X0D9"/>